<keyword evidence="4" id="KW-0547">Nucleotide-binding</keyword>
<dbReference type="OrthoDB" id="66620at2759"/>
<comment type="caution">
    <text evidence="10">The sequence shown here is derived from an EMBL/GenBank/DDBJ whole genome shotgun (WGS) entry which is preliminary data.</text>
</comment>
<evidence type="ECO:0000256" key="6">
    <source>
        <dbReference type="ARBA" id="ARBA00022989"/>
    </source>
</evidence>
<comment type="subcellular location">
    <subcellularLocation>
        <location evidence="1">Membrane</location>
        <topology evidence="1">Multi-pass membrane protein</topology>
    </subcellularLocation>
</comment>
<dbReference type="InterPro" id="IPR017871">
    <property type="entry name" value="ABC_transporter-like_CS"/>
</dbReference>
<dbReference type="GO" id="GO:0140359">
    <property type="term" value="F:ABC-type transporter activity"/>
    <property type="evidence" value="ECO:0007669"/>
    <property type="project" value="InterPro"/>
</dbReference>
<dbReference type="InterPro" id="IPR027417">
    <property type="entry name" value="P-loop_NTPase"/>
</dbReference>
<dbReference type="EMBL" id="QEAP01000006">
    <property type="protein sequence ID" value="TPX78266.1"/>
    <property type="molecule type" value="Genomic_DNA"/>
</dbReference>
<feature type="transmembrane region" description="Helical" evidence="8">
    <location>
        <begin position="711"/>
        <end position="731"/>
    </location>
</feature>
<dbReference type="GO" id="GO:0005524">
    <property type="term" value="F:ATP binding"/>
    <property type="evidence" value="ECO:0007669"/>
    <property type="project" value="UniProtKB-KW"/>
</dbReference>
<proteinExistence type="predicted"/>
<feature type="transmembrane region" description="Helical" evidence="8">
    <location>
        <begin position="169"/>
        <end position="191"/>
    </location>
</feature>
<dbReference type="SMART" id="SM00382">
    <property type="entry name" value="AAA"/>
    <property type="match status" value="1"/>
</dbReference>
<accession>A0A507FSW6</accession>
<evidence type="ECO:0000256" key="4">
    <source>
        <dbReference type="ARBA" id="ARBA00022741"/>
    </source>
</evidence>
<dbReference type="STRING" id="246404.A0A507FSW6"/>
<evidence type="ECO:0000256" key="8">
    <source>
        <dbReference type="SAM" id="Phobius"/>
    </source>
</evidence>
<feature type="domain" description="ABC transporter" evidence="9">
    <location>
        <begin position="253"/>
        <end position="491"/>
    </location>
</feature>
<keyword evidence="3 8" id="KW-0812">Transmembrane</keyword>
<evidence type="ECO:0000259" key="9">
    <source>
        <dbReference type="PROSITE" id="PS50893"/>
    </source>
</evidence>
<keyword evidence="6 8" id="KW-1133">Transmembrane helix</keyword>
<dbReference type="Pfam" id="PF00005">
    <property type="entry name" value="ABC_tran"/>
    <property type="match status" value="1"/>
</dbReference>
<keyword evidence="7 8" id="KW-0472">Membrane</keyword>
<dbReference type="AlphaFoldDB" id="A0A507FSW6"/>
<evidence type="ECO:0000256" key="7">
    <source>
        <dbReference type="ARBA" id="ARBA00023136"/>
    </source>
</evidence>
<sequence>MNALGRSPFTINGNKTAGSPWVIAPAESVWRMLDTFGKPNVAGYGCFVGPTSPLGYAIDFTLNGTRPEVTASNICRPGFFCPYLNVSNPATYPVVCPALPDCHFDRQFGNYCKYPQGLFEPMPCPIGFFCPDYNTVLVCPTGSYCPTGSTVPRPCPFLSSCPAGSGTQAHYGTVVIVLALDFLLFLGYIALRIRERMRAEPDKPLFSFAAKQTNAAEPSKSNVTISDVDSNIKALTAGFEKGLDGHKDLSMYYEFENLCLRLPDGKEILQGVSGSIRAGRMTAIMGPSGAGKTTFMNVLMGKIARTAGTLKINNAVAEMKYFRKLVGYVPQEDIMIEELSVRENIRYAARIRLPDSWSNKQVDEHVDAILTALNLQHVAHKRIGSTLVRGISGGQRKRVNIGMELAAAPLSVFLDEPTSGLDSTSALDVANILHSISRLGLTIVAVVHQPRVEIFEAFDDVLMIAPGGLTAYFGPIADAQSHFEALGFVFQAGANVADTLMDILAGRGEVRAGVNSNIARPSEIVKDWKMKMSGPTPSVVARAVPAESSIETMRFVAKLRGASFLKQVGISHNRSIVQQSRLIGAFVIESFVGFLTGGIMGVASGGGESFTGILIAPYQLIGAAPRYWFIGMYGMLIGISISLAATPSGVKVFSEEKAVYLREAEAGHNSTAYFIGKNISTTYRVLLSSAHFVAIFYYLSQPPIDLGIEYVLIFLNFLGAYGLGMIVSMLVRRENAPLLAVTTALISEVLCGFGPTLKFASKNGIMFLYDIGVNRWMAEAQYALWVEAFSNIADLPIAGNAFGYVFGKTGFNIGIMVVVCVAYRVVTYLLFLSSIHATTLKAFFTFKKKAVEGKKVVAKEDGFLEAN</sequence>
<feature type="transmembrane region" description="Helical" evidence="8">
    <location>
        <begin position="582"/>
        <end position="607"/>
    </location>
</feature>
<evidence type="ECO:0000256" key="2">
    <source>
        <dbReference type="ARBA" id="ARBA00022448"/>
    </source>
</evidence>
<dbReference type="InterPro" id="IPR043926">
    <property type="entry name" value="ABCG_dom"/>
</dbReference>
<evidence type="ECO:0000313" key="11">
    <source>
        <dbReference type="Proteomes" id="UP000320333"/>
    </source>
</evidence>
<protein>
    <recommendedName>
        <fullName evidence="9">ABC transporter domain-containing protein</fullName>
    </recommendedName>
</protein>
<organism evidence="10 11">
    <name type="scientific">Chytriomyces confervae</name>
    <dbReference type="NCBI Taxonomy" id="246404"/>
    <lineage>
        <taxon>Eukaryota</taxon>
        <taxon>Fungi</taxon>
        <taxon>Fungi incertae sedis</taxon>
        <taxon>Chytridiomycota</taxon>
        <taxon>Chytridiomycota incertae sedis</taxon>
        <taxon>Chytridiomycetes</taxon>
        <taxon>Chytridiales</taxon>
        <taxon>Chytriomycetaceae</taxon>
        <taxon>Chytriomyces</taxon>
    </lineage>
</organism>
<dbReference type="Pfam" id="PF19055">
    <property type="entry name" value="ABC2_membrane_7"/>
    <property type="match status" value="2"/>
</dbReference>
<feature type="transmembrane region" description="Helical" evidence="8">
    <location>
        <begin position="738"/>
        <end position="757"/>
    </location>
</feature>
<dbReference type="InterPro" id="IPR003439">
    <property type="entry name" value="ABC_transporter-like_ATP-bd"/>
</dbReference>
<dbReference type="InterPro" id="IPR050352">
    <property type="entry name" value="ABCG_transporters"/>
</dbReference>
<keyword evidence="2" id="KW-0813">Transport</keyword>
<evidence type="ECO:0000256" key="1">
    <source>
        <dbReference type="ARBA" id="ARBA00004141"/>
    </source>
</evidence>
<evidence type="ECO:0000313" key="10">
    <source>
        <dbReference type="EMBL" id="TPX78266.1"/>
    </source>
</evidence>
<dbReference type="InterPro" id="IPR003593">
    <property type="entry name" value="AAA+_ATPase"/>
</dbReference>
<feature type="transmembrane region" description="Helical" evidence="8">
    <location>
        <begin position="811"/>
        <end position="831"/>
    </location>
</feature>
<reference evidence="10 11" key="1">
    <citation type="journal article" date="2019" name="Sci. Rep.">
        <title>Comparative genomics of chytrid fungi reveal insights into the obligate biotrophic and pathogenic lifestyle of Synchytrium endobioticum.</title>
        <authorList>
            <person name="van de Vossenberg B.T.L.H."/>
            <person name="Warris S."/>
            <person name="Nguyen H.D.T."/>
            <person name="van Gent-Pelzer M.P.E."/>
            <person name="Joly D.L."/>
            <person name="van de Geest H.C."/>
            <person name="Bonants P.J.M."/>
            <person name="Smith D.S."/>
            <person name="Levesque C.A."/>
            <person name="van der Lee T.A.J."/>
        </authorList>
    </citation>
    <scope>NUCLEOTIDE SEQUENCE [LARGE SCALE GENOMIC DNA]</scope>
    <source>
        <strain evidence="10 11">CBS 675.73</strain>
    </source>
</reference>
<keyword evidence="5" id="KW-0067">ATP-binding</keyword>
<dbReference type="PANTHER" id="PTHR48041:SF91">
    <property type="entry name" value="ABC TRANSPORTER G FAMILY MEMBER 28"/>
    <property type="match status" value="1"/>
</dbReference>
<feature type="transmembrane region" description="Helical" evidence="8">
    <location>
        <begin position="681"/>
        <end position="699"/>
    </location>
</feature>
<dbReference type="CDD" id="cd03213">
    <property type="entry name" value="ABCG_EPDR"/>
    <property type="match status" value="1"/>
</dbReference>
<dbReference type="PANTHER" id="PTHR48041">
    <property type="entry name" value="ABC TRANSPORTER G FAMILY MEMBER 28"/>
    <property type="match status" value="1"/>
</dbReference>
<dbReference type="Gene3D" id="3.40.50.300">
    <property type="entry name" value="P-loop containing nucleotide triphosphate hydrolases"/>
    <property type="match status" value="1"/>
</dbReference>
<evidence type="ECO:0000256" key="5">
    <source>
        <dbReference type="ARBA" id="ARBA00022840"/>
    </source>
</evidence>
<dbReference type="GO" id="GO:0016020">
    <property type="term" value="C:membrane"/>
    <property type="evidence" value="ECO:0007669"/>
    <property type="project" value="UniProtKB-SubCell"/>
</dbReference>
<dbReference type="Proteomes" id="UP000320333">
    <property type="component" value="Unassembled WGS sequence"/>
</dbReference>
<evidence type="ECO:0000256" key="3">
    <source>
        <dbReference type="ARBA" id="ARBA00022692"/>
    </source>
</evidence>
<dbReference type="FunFam" id="3.40.50.300:FF:000367">
    <property type="entry name" value="ABC transporter G family member 24"/>
    <property type="match status" value="1"/>
</dbReference>
<feature type="transmembrane region" description="Helical" evidence="8">
    <location>
        <begin position="627"/>
        <end position="645"/>
    </location>
</feature>
<name>A0A507FSW6_9FUNG</name>
<gene>
    <name evidence="10" type="ORF">CcCBS67573_g00441</name>
</gene>
<dbReference type="PROSITE" id="PS00211">
    <property type="entry name" value="ABC_TRANSPORTER_1"/>
    <property type="match status" value="1"/>
</dbReference>
<dbReference type="SUPFAM" id="SSF52540">
    <property type="entry name" value="P-loop containing nucleoside triphosphate hydrolases"/>
    <property type="match status" value="1"/>
</dbReference>
<dbReference type="PROSITE" id="PS50893">
    <property type="entry name" value="ABC_TRANSPORTER_2"/>
    <property type="match status" value="1"/>
</dbReference>
<dbReference type="GO" id="GO:0016887">
    <property type="term" value="F:ATP hydrolysis activity"/>
    <property type="evidence" value="ECO:0007669"/>
    <property type="project" value="InterPro"/>
</dbReference>
<keyword evidence="11" id="KW-1185">Reference proteome</keyword>